<dbReference type="NCBIfam" id="TIGR00172">
    <property type="entry name" value="maf"/>
    <property type="match status" value="1"/>
</dbReference>
<evidence type="ECO:0000256" key="7">
    <source>
        <dbReference type="ARBA" id="ARBA00053369"/>
    </source>
</evidence>
<dbReference type="EC" id="3.6.1.9" evidence="9"/>
<keyword evidence="3 9" id="KW-0963">Cytoplasm</keyword>
<dbReference type="KEGG" id="nli:G3M70_03975"/>
<comment type="function">
    <text evidence="9">Nucleoside triphosphate pyrophosphatase that hydrolyzes dTTP and UTP. May have a dual role in cell division arrest and in preventing the incorporation of modified nucleotides into cellular nucleic acids.</text>
</comment>
<dbReference type="GO" id="GO:0047429">
    <property type="term" value="F:nucleoside triphosphate diphosphatase activity"/>
    <property type="evidence" value="ECO:0007669"/>
    <property type="project" value="UniProtKB-EC"/>
</dbReference>
<comment type="similarity">
    <text evidence="8">Belongs to the Maf family. YceF subfamily.</text>
</comment>
<comment type="cofactor">
    <cofactor evidence="1 9">
        <name>a divalent metal cation</name>
        <dbReference type="ChEBI" id="CHEBI:60240"/>
    </cofactor>
</comment>
<comment type="catalytic activity">
    <reaction evidence="9">
        <text>UTP + H2O = UMP + diphosphate + H(+)</text>
        <dbReference type="Rhea" id="RHEA:29395"/>
        <dbReference type="ChEBI" id="CHEBI:15377"/>
        <dbReference type="ChEBI" id="CHEBI:15378"/>
        <dbReference type="ChEBI" id="CHEBI:33019"/>
        <dbReference type="ChEBI" id="CHEBI:46398"/>
        <dbReference type="ChEBI" id="CHEBI:57865"/>
        <dbReference type="EC" id="3.6.1.9"/>
    </reaction>
</comment>
<name>A0A7T0BUA8_9BACT</name>
<feature type="active site" description="Proton acceptor" evidence="9">
    <location>
        <position position="68"/>
    </location>
</feature>
<comment type="catalytic activity">
    <reaction evidence="9">
        <text>dTTP + H2O = dTMP + diphosphate + H(+)</text>
        <dbReference type="Rhea" id="RHEA:28534"/>
        <dbReference type="ChEBI" id="CHEBI:15377"/>
        <dbReference type="ChEBI" id="CHEBI:15378"/>
        <dbReference type="ChEBI" id="CHEBI:33019"/>
        <dbReference type="ChEBI" id="CHEBI:37568"/>
        <dbReference type="ChEBI" id="CHEBI:63528"/>
        <dbReference type="EC" id="3.6.1.9"/>
    </reaction>
</comment>
<gene>
    <name evidence="10" type="ORF">G3M70_03975</name>
</gene>
<dbReference type="InterPro" id="IPR003697">
    <property type="entry name" value="Maf-like"/>
</dbReference>
<dbReference type="Gene3D" id="3.90.950.10">
    <property type="match status" value="1"/>
</dbReference>
<proteinExistence type="inferred from homology"/>
<evidence type="ECO:0000256" key="3">
    <source>
        <dbReference type="ARBA" id="ARBA00022490"/>
    </source>
</evidence>
<evidence type="ECO:0000313" key="10">
    <source>
        <dbReference type="EMBL" id="QPJ61090.1"/>
    </source>
</evidence>
<evidence type="ECO:0000313" key="11">
    <source>
        <dbReference type="Proteomes" id="UP000594688"/>
    </source>
</evidence>
<dbReference type="PIRSF" id="PIRSF006305">
    <property type="entry name" value="Maf"/>
    <property type="match status" value="1"/>
</dbReference>
<feature type="site" description="Important for substrate specificity" evidence="9">
    <location>
        <position position="11"/>
    </location>
</feature>
<reference evidence="10 11" key="1">
    <citation type="submission" date="2020-02" db="EMBL/GenBank/DDBJ databases">
        <title>Genomic and physiological characterization of two novel Nitrospinaceae genera.</title>
        <authorList>
            <person name="Mueller A.J."/>
            <person name="Jung M.-Y."/>
            <person name="Strachan C.R."/>
            <person name="Herbold C.W."/>
            <person name="Kirkegaard R.H."/>
            <person name="Daims H."/>
        </authorList>
    </citation>
    <scope>NUCLEOTIDE SEQUENCE [LARGE SCALE GENOMIC DNA]</scope>
    <source>
        <strain evidence="10">EB</strain>
    </source>
</reference>
<feature type="site" description="Important for substrate specificity" evidence="9">
    <location>
        <position position="69"/>
    </location>
</feature>
<evidence type="ECO:0000256" key="8">
    <source>
        <dbReference type="ARBA" id="ARBA00060749"/>
    </source>
</evidence>
<dbReference type="Pfam" id="PF02545">
    <property type="entry name" value="Maf"/>
    <property type="match status" value="1"/>
</dbReference>
<dbReference type="InterPro" id="IPR029001">
    <property type="entry name" value="ITPase-like_fam"/>
</dbReference>
<dbReference type="GO" id="GO:0005737">
    <property type="term" value="C:cytoplasm"/>
    <property type="evidence" value="ECO:0007669"/>
    <property type="project" value="UniProtKB-SubCell"/>
</dbReference>
<evidence type="ECO:0000256" key="6">
    <source>
        <dbReference type="ARBA" id="ARBA00050213"/>
    </source>
</evidence>
<comment type="function">
    <text evidence="7">Nucleoside triphosphate pyrophosphatase that hydrolyzes 7-methyl-GTP (m(7)GTP). May have a dual role in cell division arrest and in preventing the incorporation of modified nucleotides into cellular nucleic acids.</text>
</comment>
<evidence type="ECO:0000256" key="9">
    <source>
        <dbReference type="HAMAP-Rule" id="MF_00528"/>
    </source>
</evidence>
<comment type="caution">
    <text evidence="9">Lacks conserved residue(s) required for the propagation of feature annotation.</text>
</comment>
<dbReference type="PANTHER" id="PTHR43213:SF5">
    <property type="entry name" value="BIFUNCTIONAL DTTP_UTP PYROPHOSPHATASE_METHYLTRANSFERASE PROTEIN-RELATED"/>
    <property type="match status" value="1"/>
</dbReference>
<evidence type="ECO:0000256" key="2">
    <source>
        <dbReference type="ARBA" id="ARBA00004496"/>
    </source>
</evidence>
<dbReference type="EMBL" id="CP048685">
    <property type="protein sequence ID" value="QPJ61090.1"/>
    <property type="molecule type" value="Genomic_DNA"/>
</dbReference>
<feature type="site" description="Important for substrate specificity" evidence="9">
    <location>
        <position position="152"/>
    </location>
</feature>
<sequence length="188" mass="20499">MKLILASKSPRRSELLTQAGITFEVVPAEVDEITDPNLPIHENIKNLAALKAKWVANNNPDAFVLGADTVVVLDNQIIGKPRDRQDARQILSRLSGNEHQVVTGYALISPDSQIFSDTVTSAVSFHKLNQETIEDYIESGEPMDKAGAYAIQGLGKQLIKGYEGSYTNIVGLPVDEILHCLKNAGFTV</sequence>
<protein>
    <recommendedName>
        <fullName evidence="9">dTTP/UTP pyrophosphatase</fullName>
        <shortName evidence="9">dTTPase/UTPase</shortName>
        <ecNumber evidence="9">3.6.1.9</ecNumber>
    </recommendedName>
    <alternativeName>
        <fullName evidence="9">Nucleoside triphosphate pyrophosphatase</fullName>
    </alternativeName>
    <alternativeName>
        <fullName evidence="9">Nucleotide pyrophosphatase</fullName>
        <shortName evidence="9">Nucleotide PPase</shortName>
    </alternativeName>
</protein>
<dbReference type="PANTHER" id="PTHR43213">
    <property type="entry name" value="BIFUNCTIONAL DTTP/UTP PYROPHOSPHATASE/METHYLTRANSFERASE PROTEIN-RELATED"/>
    <property type="match status" value="1"/>
</dbReference>
<evidence type="ECO:0000256" key="5">
    <source>
        <dbReference type="ARBA" id="ARBA00023080"/>
    </source>
</evidence>
<evidence type="ECO:0000256" key="4">
    <source>
        <dbReference type="ARBA" id="ARBA00022801"/>
    </source>
</evidence>
<dbReference type="SUPFAM" id="SSF52972">
    <property type="entry name" value="ITPase-like"/>
    <property type="match status" value="1"/>
</dbReference>
<comment type="catalytic activity">
    <reaction evidence="6">
        <text>N(7)-methyl-GTP + H2O = N(7)-methyl-GMP + diphosphate + H(+)</text>
        <dbReference type="Rhea" id="RHEA:58744"/>
        <dbReference type="ChEBI" id="CHEBI:15377"/>
        <dbReference type="ChEBI" id="CHEBI:15378"/>
        <dbReference type="ChEBI" id="CHEBI:33019"/>
        <dbReference type="ChEBI" id="CHEBI:58285"/>
        <dbReference type="ChEBI" id="CHEBI:87133"/>
    </reaction>
</comment>
<dbReference type="Proteomes" id="UP000594688">
    <property type="component" value="Chromosome"/>
</dbReference>
<comment type="similarity">
    <text evidence="9">Belongs to the Maf family. YhdE subfamily.</text>
</comment>
<dbReference type="HAMAP" id="MF_00528">
    <property type="entry name" value="Maf"/>
    <property type="match status" value="1"/>
</dbReference>
<keyword evidence="5 9" id="KW-0546">Nucleotide metabolism</keyword>
<comment type="subcellular location">
    <subcellularLocation>
        <location evidence="2 9">Cytoplasm</location>
    </subcellularLocation>
</comment>
<organism evidence="10 11">
    <name type="scientific">Candidatus Nitronauta litoralis</name>
    <dbReference type="NCBI Taxonomy" id="2705533"/>
    <lineage>
        <taxon>Bacteria</taxon>
        <taxon>Pseudomonadati</taxon>
        <taxon>Nitrospinota/Tectimicrobiota group</taxon>
        <taxon>Nitrospinota</taxon>
        <taxon>Nitrospinia</taxon>
        <taxon>Nitrospinales</taxon>
        <taxon>Nitrospinaceae</taxon>
        <taxon>Candidatus Nitronauta</taxon>
    </lineage>
</organism>
<dbReference type="FunFam" id="3.90.950.10:FF:000005">
    <property type="entry name" value="7-methyl-GTP pyrophosphatase"/>
    <property type="match status" value="1"/>
</dbReference>
<keyword evidence="4 9" id="KW-0378">Hydrolase</keyword>
<accession>A0A7T0BUA8</accession>
<dbReference type="GO" id="GO:0009117">
    <property type="term" value="P:nucleotide metabolic process"/>
    <property type="evidence" value="ECO:0007669"/>
    <property type="project" value="UniProtKB-KW"/>
</dbReference>
<dbReference type="AlphaFoldDB" id="A0A7T0BUA8"/>
<dbReference type="CDD" id="cd00555">
    <property type="entry name" value="Maf"/>
    <property type="match status" value="1"/>
</dbReference>
<evidence type="ECO:0000256" key="1">
    <source>
        <dbReference type="ARBA" id="ARBA00001968"/>
    </source>
</evidence>